<keyword evidence="5 8" id="KW-1133">Transmembrane helix</keyword>
<evidence type="ECO:0000313" key="10">
    <source>
        <dbReference type="EMBL" id="KMS73196.1"/>
    </source>
</evidence>
<feature type="transmembrane region" description="Helical" evidence="8">
    <location>
        <begin position="35"/>
        <end position="56"/>
    </location>
</feature>
<dbReference type="InterPro" id="IPR000620">
    <property type="entry name" value="EamA_dom"/>
</dbReference>
<keyword evidence="4 8" id="KW-0812">Transmembrane</keyword>
<comment type="similarity">
    <text evidence="2">Belongs to the EamA transporter family.</text>
</comment>
<feature type="domain" description="EamA" evidence="9">
    <location>
        <begin position="9"/>
        <end position="138"/>
    </location>
</feature>
<dbReference type="Proteomes" id="UP000037432">
    <property type="component" value="Unassembled WGS sequence"/>
</dbReference>
<keyword evidence="6 8" id="KW-0472">Membrane</keyword>
<feature type="domain" description="EamA" evidence="9">
    <location>
        <begin position="149"/>
        <end position="282"/>
    </location>
</feature>
<dbReference type="Pfam" id="PF00892">
    <property type="entry name" value="EamA"/>
    <property type="match status" value="2"/>
</dbReference>
<dbReference type="PANTHER" id="PTHR42920">
    <property type="entry name" value="OS03G0707200 PROTEIN-RELATED"/>
    <property type="match status" value="1"/>
</dbReference>
<evidence type="ECO:0000256" key="7">
    <source>
        <dbReference type="SAM" id="MobiDB-lite"/>
    </source>
</evidence>
<evidence type="ECO:0000256" key="3">
    <source>
        <dbReference type="ARBA" id="ARBA00022475"/>
    </source>
</evidence>
<dbReference type="InterPro" id="IPR051258">
    <property type="entry name" value="Diverse_Substrate_Transporter"/>
</dbReference>
<protein>
    <submittedName>
        <fullName evidence="10">Permease</fullName>
    </submittedName>
</protein>
<organism evidence="10 11">
    <name type="scientific">Streptomyces viridochromogenes</name>
    <dbReference type="NCBI Taxonomy" id="1938"/>
    <lineage>
        <taxon>Bacteria</taxon>
        <taxon>Bacillati</taxon>
        <taxon>Actinomycetota</taxon>
        <taxon>Actinomycetes</taxon>
        <taxon>Kitasatosporales</taxon>
        <taxon>Streptomycetaceae</taxon>
        <taxon>Streptomyces</taxon>
    </lineage>
</organism>
<dbReference type="EMBL" id="LFNT01000021">
    <property type="protein sequence ID" value="KMS73196.1"/>
    <property type="molecule type" value="Genomic_DNA"/>
</dbReference>
<dbReference type="SUPFAM" id="SSF103481">
    <property type="entry name" value="Multidrug resistance efflux transporter EmrE"/>
    <property type="match status" value="1"/>
</dbReference>
<sequence length="339" mass="35287">MSDVRRTDAVLLLVALVWGSSYLSAQTATAALPVLLVLFARYALSAFACLGVVTSRRRGSRRWTRDELRAGVPLGVTQAAVLAVETYGVAHTSAANAGLIISLTIVLTPLLDRGGRRGALPGSFFAATGVCVLAVGLLMSGNGFDAPRLGDLLMLGAALIRAVHVALVGRFTTGRQIRPLHLTTVQTLVGTALFLPVAALDLPTLVHADPATWAQLVYLALFCSVFAFLAQTWAVQRTSASRASLLLGTEPVWAVAVGVALGGDHLTPLTGLGAALLIAGTYWGQAVERAHRGAPEPRLPSPHNSPDTPPDTSAHPLDKDSACPTTPTTAAPTTTLTTT</sequence>
<feature type="transmembrane region" description="Helical" evidence="8">
    <location>
        <begin position="118"/>
        <end position="140"/>
    </location>
</feature>
<evidence type="ECO:0000259" key="9">
    <source>
        <dbReference type="Pfam" id="PF00892"/>
    </source>
</evidence>
<dbReference type="PATRIC" id="fig|1938.3.peg.5352"/>
<evidence type="ECO:0000313" key="11">
    <source>
        <dbReference type="Proteomes" id="UP000037432"/>
    </source>
</evidence>
<dbReference type="Gene3D" id="1.10.3730.20">
    <property type="match status" value="1"/>
</dbReference>
<dbReference type="GO" id="GO:0005886">
    <property type="term" value="C:plasma membrane"/>
    <property type="evidence" value="ECO:0007669"/>
    <property type="project" value="UniProtKB-SubCell"/>
</dbReference>
<dbReference type="PANTHER" id="PTHR42920:SF5">
    <property type="entry name" value="EAMA DOMAIN-CONTAINING PROTEIN"/>
    <property type="match status" value="1"/>
</dbReference>
<dbReference type="InterPro" id="IPR037185">
    <property type="entry name" value="EmrE-like"/>
</dbReference>
<accession>A0A0J7ZAT3</accession>
<feature type="transmembrane region" description="Helical" evidence="8">
    <location>
        <begin position="152"/>
        <end position="168"/>
    </location>
</feature>
<keyword evidence="3" id="KW-1003">Cell membrane</keyword>
<evidence type="ECO:0000256" key="5">
    <source>
        <dbReference type="ARBA" id="ARBA00022989"/>
    </source>
</evidence>
<name>A0A0J7ZAT3_STRVR</name>
<feature type="transmembrane region" description="Helical" evidence="8">
    <location>
        <begin position="180"/>
        <end position="200"/>
    </location>
</feature>
<evidence type="ECO:0000256" key="1">
    <source>
        <dbReference type="ARBA" id="ARBA00004651"/>
    </source>
</evidence>
<evidence type="ECO:0000256" key="8">
    <source>
        <dbReference type="SAM" id="Phobius"/>
    </source>
</evidence>
<evidence type="ECO:0000256" key="2">
    <source>
        <dbReference type="ARBA" id="ARBA00007362"/>
    </source>
</evidence>
<feature type="region of interest" description="Disordered" evidence="7">
    <location>
        <begin position="289"/>
        <end position="339"/>
    </location>
</feature>
<gene>
    <name evidence="10" type="ORF">ACM01_19510</name>
</gene>
<evidence type="ECO:0000256" key="4">
    <source>
        <dbReference type="ARBA" id="ARBA00022692"/>
    </source>
</evidence>
<dbReference type="RefSeq" id="WP_048582561.1">
    <property type="nucleotide sequence ID" value="NZ_LFNT01000021.1"/>
</dbReference>
<feature type="transmembrane region" description="Helical" evidence="8">
    <location>
        <begin position="212"/>
        <end position="235"/>
    </location>
</feature>
<proteinExistence type="inferred from homology"/>
<dbReference type="OrthoDB" id="4833087at2"/>
<reference evidence="10 11" key="1">
    <citation type="submission" date="2015-06" db="EMBL/GenBank/DDBJ databases">
        <authorList>
            <person name="Ju K.-S."/>
            <person name="Doroghazi J.R."/>
            <person name="Metcalf W.W."/>
        </authorList>
    </citation>
    <scope>NUCLEOTIDE SEQUENCE [LARGE SCALE GENOMIC DNA]</scope>
    <source>
        <strain evidence="10 11">NRRL 3414</strain>
    </source>
</reference>
<feature type="transmembrane region" description="Helical" evidence="8">
    <location>
        <begin position="94"/>
        <end position="111"/>
    </location>
</feature>
<evidence type="ECO:0000256" key="6">
    <source>
        <dbReference type="ARBA" id="ARBA00023136"/>
    </source>
</evidence>
<feature type="transmembrane region" description="Helical" evidence="8">
    <location>
        <begin position="68"/>
        <end position="88"/>
    </location>
</feature>
<dbReference type="AlphaFoldDB" id="A0A0J7ZAT3"/>
<comment type="caution">
    <text evidence="10">The sequence shown here is derived from an EMBL/GenBank/DDBJ whole genome shotgun (WGS) entry which is preliminary data.</text>
</comment>
<feature type="compositionally biased region" description="Low complexity" evidence="7">
    <location>
        <begin position="324"/>
        <end position="339"/>
    </location>
</feature>
<comment type="subcellular location">
    <subcellularLocation>
        <location evidence="1">Cell membrane</location>
        <topology evidence="1">Multi-pass membrane protein</topology>
    </subcellularLocation>
</comment>